<protein>
    <submittedName>
        <fullName evidence="1">Uncharacterized protein</fullName>
    </submittedName>
</protein>
<gene>
    <name evidence="1" type="ORF">EJB05_56991</name>
</gene>
<keyword evidence="2" id="KW-1185">Reference proteome</keyword>
<feature type="non-terminal residue" evidence="1">
    <location>
        <position position="1"/>
    </location>
</feature>
<dbReference type="Proteomes" id="UP000324897">
    <property type="component" value="Unassembled WGS sequence"/>
</dbReference>
<evidence type="ECO:0000313" key="2">
    <source>
        <dbReference type="Proteomes" id="UP000324897"/>
    </source>
</evidence>
<organism evidence="1 2">
    <name type="scientific">Eragrostis curvula</name>
    <name type="common">weeping love grass</name>
    <dbReference type="NCBI Taxonomy" id="38414"/>
    <lineage>
        <taxon>Eukaryota</taxon>
        <taxon>Viridiplantae</taxon>
        <taxon>Streptophyta</taxon>
        <taxon>Embryophyta</taxon>
        <taxon>Tracheophyta</taxon>
        <taxon>Spermatophyta</taxon>
        <taxon>Magnoliopsida</taxon>
        <taxon>Liliopsida</taxon>
        <taxon>Poales</taxon>
        <taxon>Poaceae</taxon>
        <taxon>PACMAD clade</taxon>
        <taxon>Chloridoideae</taxon>
        <taxon>Eragrostideae</taxon>
        <taxon>Eragrostidinae</taxon>
        <taxon>Eragrostis</taxon>
    </lineage>
</organism>
<dbReference type="Gramene" id="TVT97745">
    <property type="protein sequence ID" value="TVT97745"/>
    <property type="gene ID" value="EJB05_56991"/>
</dbReference>
<proteinExistence type="predicted"/>
<sequence length="137" mass="15232">MELLVHLRACTTACTGNKEGGTMADRFYYQNDVQMREIQLKAWLVGCHILSNDGRLGPLMESALFLTSRVFPLFYFLVESKFDSMLTRDDSIAESSDGEGHIYPIVVSCYVHDNGPSHGIPVISVLMSIIALTENKA</sequence>
<dbReference type="AlphaFoldDB" id="A0A5J9SHJ9"/>
<dbReference type="EMBL" id="RWGY01000948">
    <property type="protein sequence ID" value="TVT97745.1"/>
    <property type="molecule type" value="Genomic_DNA"/>
</dbReference>
<evidence type="ECO:0000313" key="1">
    <source>
        <dbReference type="EMBL" id="TVT97745.1"/>
    </source>
</evidence>
<accession>A0A5J9SHJ9</accession>
<name>A0A5J9SHJ9_9POAL</name>
<comment type="caution">
    <text evidence="1">The sequence shown here is derived from an EMBL/GenBank/DDBJ whole genome shotgun (WGS) entry which is preliminary data.</text>
</comment>
<reference evidence="1 2" key="1">
    <citation type="journal article" date="2019" name="Sci. Rep.">
        <title>A high-quality genome of Eragrostis curvula grass provides insights into Poaceae evolution and supports new strategies to enhance forage quality.</title>
        <authorList>
            <person name="Carballo J."/>
            <person name="Santos B.A.C.M."/>
            <person name="Zappacosta D."/>
            <person name="Garbus I."/>
            <person name="Selva J.P."/>
            <person name="Gallo C.A."/>
            <person name="Diaz A."/>
            <person name="Albertini E."/>
            <person name="Caccamo M."/>
            <person name="Echenique V."/>
        </authorList>
    </citation>
    <scope>NUCLEOTIDE SEQUENCE [LARGE SCALE GENOMIC DNA]</scope>
    <source>
        <strain evidence="2">cv. Victoria</strain>
        <tissue evidence="1">Leaf</tissue>
    </source>
</reference>